<feature type="transmembrane region" description="Helical" evidence="7">
    <location>
        <begin position="246"/>
        <end position="263"/>
    </location>
</feature>
<evidence type="ECO:0000259" key="8">
    <source>
        <dbReference type="Pfam" id="PF04932"/>
    </source>
</evidence>
<dbReference type="GO" id="GO:0016020">
    <property type="term" value="C:membrane"/>
    <property type="evidence" value="ECO:0007669"/>
    <property type="project" value="UniProtKB-SubCell"/>
</dbReference>
<feature type="transmembrane region" description="Helical" evidence="7">
    <location>
        <begin position="142"/>
        <end position="159"/>
    </location>
</feature>
<feature type="transmembrane region" description="Helical" evidence="7">
    <location>
        <begin position="270"/>
        <end position="288"/>
    </location>
</feature>
<dbReference type="PROSITE" id="PS50005">
    <property type="entry name" value="TPR"/>
    <property type="match status" value="1"/>
</dbReference>
<dbReference type="InterPro" id="IPR051533">
    <property type="entry name" value="WaaL-like"/>
</dbReference>
<dbReference type="PANTHER" id="PTHR37422">
    <property type="entry name" value="TEICHURONIC ACID BIOSYNTHESIS PROTEIN TUAE"/>
    <property type="match status" value="1"/>
</dbReference>
<feature type="repeat" description="TPR" evidence="5">
    <location>
        <begin position="617"/>
        <end position="650"/>
    </location>
</feature>
<feature type="transmembrane region" description="Helical" evidence="7">
    <location>
        <begin position="21"/>
        <end position="41"/>
    </location>
</feature>
<feature type="domain" description="O-antigen ligase-related" evidence="8">
    <location>
        <begin position="237"/>
        <end position="399"/>
    </location>
</feature>
<evidence type="ECO:0000256" key="6">
    <source>
        <dbReference type="SAM" id="MobiDB-lite"/>
    </source>
</evidence>
<feature type="transmembrane region" description="Helical" evidence="7">
    <location>
        <begin position="423"/>
        <end position="456"/>
    </location>
</feature>
<dbReference type="Proteomes" id="UP000177369">
    <property type="component" value="Unassembled WGS sequence"/>
</dbReference>
<dbReference type="InterPro" id="IPR007016">
    <property type="entry name" value="O-antigen_ligase-rel_domated"/>
</dbReference>
<feature type="transmembrane region" description="Helical" evidence="7">
    <location>
        <begin position="53"/>
        <end position="72"/>
    </location>
</feature>
<reference evidence="9 10" key="1">
    <citation type="journal article" date="2016" name="Nat. Commun.">
        <title>Thousands of microbial genomes shed light on interconnected biogeochemical processes in an aquifer system.</title>
        <authorList>
            <person name="Anantharaman K."/>
            <person name="Brown C.T."/>
            <person name="Hug L.A."/>
            <person name="Sharon I."/>
            <person name="Castelle C.J."/>
            <person name="Probst A.J."/>
            <person name="Thomas B.C."/>
            <person name="Singh A."/>
            <person name="Wilkins M.J."/>
            <person name="Karaoz U."/>
            <person name="Brodie E.L."/>
            <person name="Williams K.H."/>
            <person name="Hubbard S.S."/>
            <person name="Banfield J.F."/>
        </authorList>
    </citation>
    <scope>NUCLEOTIDE SEQUENCE [LARGE SCALE GENOMIC DNA]</scope>
</reference>
<feature type="transmembrane region" description="Helical" evidence="7">
    <location>
        <begin position="81"/>
        <end position="101"/>
    </location>
</feature>
<accession>A0A1F5G6I6</accession>
<dbReference type="AlphaFoldDB" id="A0A1F5G6I6"/>
<evidence type="ECO:0000313" key="9">
    <source>
        <dbReference type="EMBL" id="OGD87482.1"/>
    </source>
</evidence>
<feature type="transmembrane region" description="Helical" evidence="7">
    <location>
        <begin position="392"/>
        <end position="411"/>
    </location>
</feature>
<evidence type="ECO:0000256" key="3">
    <source>
        <dbReference type="ARBA" id="ARBA00022989"/>
    </source>
</evidence>
<proteinExistence type="predicted"/>
<organism evidence="9 10">
    <name type="scientific">Candidatus Curtissbacteria bacterium RIFCSPHIGHO2_02_FULL_40_16b</name>
    <dbReference type="NCBI Taxonomy" id="1797714"/>
    <lineage>
        <taxon>Bacteria</taxon>
        <taxon>Candidatus Curtissiibacteriota</taxon>
    </lineage>
</organism>
<evidence type="ECO:0000313" key="10">
    <source>
        <dbReference type="Proteomes" id="UP000177369"/>
    </source>
</evidence>
<evidence type="ECO:0000256" key="4">
    <source>
        <dbReference type="ARBA" id="ARBA00023136"/>
    </source>
</evidence>
<keyword evidence="3 7" id="KW-1133">Transmembrane helix</keyword>
<feature type="compositionally biased region" description="Low complexity" evidence="6">
    <location>
        <begin position="298"/>
        <end position="319"/>
    </location>
</feature>
<evidence type="ECO:0000256" key="7">
    <source>
        <dbReference type="SAM" id="Phobius"/>
    </source>
</evidence>
<evidence type="ECO:0000256" key="5">
    <source>
        <dbReference type="PROSITE-ProRule" id="PRU00339"/>
    </source>
</evidence>
<keyword evidence="4 7" id="KW-0472">Membrane</keyword>
<dbReference type="Gene3D" id="1.25.40.10">
    <property type="entry name" value="Tetratricopeptide repeat domain"/>
    <property type="match status" value="1"/>
</dbReference>
<comment type="caution">
    <text evidence="9">The sequence shown here is derived from an EMBL/GenBank/DDBJ whole genome shotgun (WGS) entry which is preliminary data.</text>
</comment>
<keyword evidence="5" id="KW-0802">TPR repeat</keyword>
<dbReference type="InterPro" id="IPR019734">
    <property type="entry name" value="TPR_rpt"/>
</dbReference>
<feature type="transmembrane region" description="Helical" evidence="7">
    <location>
        <begin position="200"/>
        <end position="217"/>
    </location>
</feature>
<feature type="transmembrane region" description="Helical" evidence="7">
    <location>
        <begin position="113"/>
        <end position="135"/>
    </location>
</feature>
<dbReference type="InterPro" id="IPR011990">
    <property type="entry name" value="TPR-like_helical_dom_sf"/>
</dbReference>
<evidence type="ECO:0000256" key="1">
    <source>
        <dbReference type="ARBA" id="ARBA00004141"/>
    </source>
</evidence>
<sequence>MIRFAMVIFKVTEKLPKNLDQIIWSIFLILAIATPLIFSTFNTELFEVPKMHFVYALSTLLLFLTIAKFVLLEKILIPKSLVLNLFAVFVAVQIFSAFFSIDKYTSIFGFPSRLNGGLISQFAYLIIFATALINLTKEHVKIIFVTLTISAFAVSLWGIPGHFGKDPSCFVLTGELTSTCWKVDFQPTLRIFSTLGQPNWLASYLVLILPLSLSLFLKSQTTNHKLLFLTGSTAIYWAIFLTNSRAGIIGLILSAVIFLFLLEKKYYRKLTVIAIIFILISFIFSSTLQSRLQNAVSNQQSPNTPPTTQTAQTQPSQTALETGGTESGQIRLIIWQGALNIVKKWPILGSGPETFVSSYFIYRPETHNQTSEWEFFYNKAHNEYLNYLANNGVIGFGTYIAFIIAVFWSLFKFRTHSLFTNAAFASLAGYLATIFFGFSTVATQTAAHLIIASALIYSKPPPLAQLKFKLKENYRLPILLLIALLGLYVLSFTFRSYMSNVFEKRAENFKGQNSGKELTAYANAQNAHFVKNPYLLADYSSALATASTATEAIENSTKLASEASSLAAQALKLSPNNFLIAQRVARAYALLATQSDEYNAEAQNIEDKLIELAPNYPITYLTNAKIEIILDNNKKAIEYLEKTLELKPDYLEARKLLDQVVYSSQSQESKKSSEQIP</sequence>
<feature type="region of interest" description="Disordered" evidence="6">
    <location>
        <begin position="296"/>
        <end position="324"/>
    </location>
</feature>
<keyword evidence="2 7" id="KW-0812">Transmembrane</keyword>
<gene>
    <name evidence="9" type="ORF">A3D04_04150</name>
</gene>
<dbReference type="STRING" id="1797714.A3D04_04150"/>
<comment type="subcellular location">
    <subcellularLocation>
        <location evidence="1">Membrane</location>
        <topology evidence="1">Multi-pass membrane protein</topology>
    </subcellularLocation>
</comment>
<name>A0A1F5G6I6_9BACT</name>
<protein>
    <recommendedName>
        <fullName evidence="8">O-antigen ligase-related domain-containing protein</fullName>
    </recommendedName>
</protein>
<dbReference type="SUPFAM" id="SSF48452">
    <property type="entry name" value="TPR-like"/>
    <property type="match status" value="1"/>
</dbReference>
<dbReference type="Pfam" id="PF04932">
    <property type="entry name" value="Wzy_C"/>
    <property type="match status" value="1"/>
</dbReference>
<feature type="transmembrane region" description="Helical" evidence="7">
    <location>
        <begin position="476"/>
        <end position="494"/>
    </location>
</feature>
<dbReference type="EMBL" id="MFBD01000047">
    <property type="protein sequence ID" value="OGD87482.1"/>
    <property type="molecule type" value="Genomic_DNA"/>
</dbReference>
<dbReference type="PANTHER" id="PTHR37422:SF13">
    <property type="entry name" value="LIPOPOLYSACCHARIDE BIOSYNTHESIS PROTEIN PA4999-RELATED"/>
    <property type="match status" value="1"/>
</dbReference>
<evidence type="ECO:0000256" key="2">
    <source>
        <dbReference type="ARBA" id="ARBA00022692"/>
    </source>
</evidence>